<evidence type="ECO:0000313" key="1">
    <source>
        <dbReference type="EMBL" id="AUW94280.1"/>
    </source>
</evidence>
<proteinExistence type="predicted"/>
<dbReference type="PANTHER" id="PTHR21197:SF0">
    <property type="entry name" value="UDP-GALACTOPYRANOSE MUTASE"/>
    <property type="match status" value="1"/>
</dbReference>
<dbReference type="EMBL" id="CP019454">
    <property type="protein sequence ID" value="AUW94280.1"/>
    <property type="molecule type" value="Genomic_DNA"/>
</dbReference>
<sequence>MVPDPSTTCLGMEYFCFEGDGLWNQSDDALLALAESELRSMKLIKQEHLIMDGQVVRVPKAYPVYDEGYQERIATIRHELAHIAHNLQLVGRNGMHRYNNQDHAMMTGFLAARNLLGGDYNLWAVNTDAEYLEHTQQERWVPQKVVKA</sequence>
<evidence type="ECO:0000313" key="2">
    <source>
        <dbReference type="Proteomes" id="UP000325292"/>
    </source>
</evidence>
<dbReference type="PANTHER" id="PTHR21197">
    <property type="entry name" value="UDP-GALACTOPYRANOSE MUTASE"/>
    <property type="match status" value="1"/>
</dbReference>
<gene>
    <name evidence="1" type="ORF">BXT84_10305</name>
</gene>
<name>A0ABM6RSG6_9FIRM</name>
<dbReference type="Proteomes" id="UP000325292">
    <property type="component" value="Chromosome"/>
</dbReference>
<protein>
    <submittedName>
        <fullName evidence="1">Uncharacterized protein</fullName>
    </submittedName>
</protein>
<keyword evidence="2" id="KW-1185">Reference proteome</keyword>
<reference evidence="1 2" key="1">
    <citation type="journal article" date="2019" name="Sci. Rep.">
        <title>Sulfobacillus thermotolerans: new insights into resistance and metabolic capacities of acidophilic chemolithotrophs.</title>
        <authorList>
            <person name="Panyushkina A.E."/>
            <person name="Babenko V.V."/>
            <person name="Nikitina A.S."/>
            <person name="Selezneva O.V."/>
            <person name="Tsaplina I.A."/>
            <person name="Letarova M.A."/>
            <person name="Kostryukova E.S."/>
            <person name="Letarov A.V."/>
        </authorList>
    </citation>
    <scope>NUCLEOTIDE SEQUENCE [LARGE SCALE GENOMIC DNA]</scope>
    <source>
        <strain evidence="1 2">Kr1</strain>
    </source>
</reference>
<accession>A0ABM6RSG6</accession>
<organism evidence="1 2">
    <name type="scientific">Sulfobacillus thermotolerans</name>
    <dbReference type="NCBI Taxonomy" id="338644"/>
    <lineage>
        <taxon>Bacteria</taxon>
        <taxon>Bacillati</taxon>
        <taxon>Bacillota</taxon>
        <taxon>Clostridia</taxon>
        <taxon>Eubacteriales</taxon>
        <taxon>Clostridiales Family XVII. Incertae Sedis</taxon>
        <taxon>Sulfobacillus</taxon>
    </lineage>
</organism>
<dbReference type="Gene3D" id="3.50.50.60">
    <property type="entry name" value="FAD/NAD(P)-binding domain"/>
    <property type="match status" value="1"/>
</dbReference>
<dbReference type="InterPro" id="IPR036188">
    <property type="entry name" value="FAD/NAD-bd_sf"/>
</dbReference>